<feature type="compositionally biased region" description="Polar residues" evidence="1">
    <location>
        <begin position="158"/>
        <end position="175"/>
    </location>
</feature>
<organism evidence="3 4">
    <name type="scientific">Micromonospora mirobrigensis</name>
    <dbReference type="NCBI Taxonomy" id="262898"/>
    <lineage>
        <taxon>Bacteria</taxon>
        <taxon>Bacillati</taxon>
        <taxon>Actinomycetota</taxon>
        <taxon>Actinomycetes</taxon>
        <taxon>Micromonosporales</taxon>
        <taxon>Micromonosporaceae</taxon>
        <taxon>Micromonospora</taxon>
    </lineage>
</organism>
<dbReference type="Proteomes" id="UP000199504">
    <property type="component" value="Unassembled WGS sequence"/>
</dbReference>
<name>A0A1C4Y675_9ACTN</name>
<keyword evidence="2" id="KW-0472">Membrane</keyword>
<evidence type="ECO:0000313" key="4">
    <source>
        <dbReference type="Proteomes" id="UP000199504"/>
    </source>
</evidence>
<accession>A0A1C4Y675</accession>
<dbReference type="STRING" id="262898.GA0070564_103569"/>
<feature type="region of interest" description="Disordered" evidence="1">
    <location>
        <begin position="357"/>
        <end position="399"/>
    </location>
</feature>
<feature type="compositionally biased region" description="Basic and acidic residues" evidence="1">
    <location>
        <begin position="176"/>
        <end position="188"/>
    </location>
</feature>
<gene>
    <name evidence="3" type="ORF">GA0070564_103569</name>
</gene>
<reference evidence="4" key="1">
    <citation type="submission" date="2016-06" db="EMBL/GenBank/DDBJ databases">
        <authorList>
            <person name="Varghese N."/>
            <person name="Submissions Spin"/>
        </authorList>
    </citation>
    <scope>NUCLEOTIDE SEQUENCE [LARGE SCALE GENOMIC DNA]</scope>
    <source>
        <strain evidence="4">DSM 44830</strain>
    </source>
</reference>
<keyword evidence="4" id="KW-1185">Reference proteome</keyword>
<sequence>MNPTLSPMVYRHESDEDGYEYPLPDGEPAGPVAGRPPTAGPSPSRFPTPSLPRADRLALPQSGPTPAPTGRAALPGPVSSPRPPDHVHGYAAEPVEAPRVRGYATIEPLDLPRSRRATDARGGGRLWQALVGGAAVLVLLALCGLGAAALLTDRTADPQPTRTNQPAALPSPDTSPDNRQDLDSRDTDQSPLTVKEVFPGRALVVADGRPAYRVLKAQASNGCAVAATGEVADLLVRLGCNQVVRATLRSPDGDHLLTTGLFNLTDRASAERTRDRIRPMLDERQGRFRGLLAGDGTEAVVRAAARVGWQVRGHYIAYCLVTRADGKPVKAGDPTAREILYDMIELYLNQGVLERRAAGGTASRPTGEPSAIDEPSATSDSDRGTKPDGGSSTGTDGGT</sequence>
<keyword evidence="2" id="KW-1133">Transmembrane helix</keyword>
<feature type="region of interest" description="Disordered" evidence="1">
    <location>
        <begin position="156"/>
        <end position="192"/>
    </location>
</feature>
<proteinExistence type="predicted"/>
<evidence type="ECO:0000256" key="2">
    <source>
        <dbReference type="SAM" id="Phobius"/>
    </source>
</evidence>
<dbReference type="AlphaFoldDB" id="A0A1C4Y675"/>
<keyword evidence="2" id="KW-0812">Transmembrane</keyword>
<evidence type="ECO:0000313" key="3">
    <source>
        <dbReference type="EMBL" id="SCF16204.1"/>
    </source>
</evidence>
<protein>
    <submittedName>
        <fullName evidence="3">Uncharacterized protein</fullName>
    </submittedName>
</protein>
<evidence type="ECO:0000256" key="1">
    <source>
        <dbReference type="SAM" id="MobiDB-lite"/>
    </source>
</evidence>
<feature type="region of interest" description="Disordered" evidence="1">
    <location>
        <begin position="1"/>
        <end position="95"/>
    </location>
</feature>
<dbReference type="EMBL" id="FMCX01000003">
    <property type="protein sequence ID" value="SCF16204.1"/>
    <property type="molecule type" value="Genomic_DNA"/>
</dbReference>
<feature type="transmembrane region" description="Helical" evidence="2">
    <location>
        <begin position="126"/>
        <end position="151"/>
    </location>
</feature>
<feature type="compositionally biased region" description="Pro residues" evidence="1">
    <location>
        <begin position="38"/>
        <end position="50"/>
    </location>
</feature>